<comment type="pathway">
    <text evidence="9">Sulfur metabolism; glutathione metabolism.</text>
</comment>
<dbReference type="Pfam" id="PF01019">
    <property type="entry name" value="G_glu_transpept"/>
    <property type="match status" value="1"/>
</dbReference>
<dbReference type="InterPro" id="IPR043138">
    <property type="entry name" value="GGT_lsub"/>
</dbReference>
<sequence length="563" mass="59698">MTHSQWRDRAAARFETEKHPTRSRDGMVVSNHPLASAAGAEMLAAGGNAVDAAIATLFTLSVVEPMMVGIFGGGMAQIRMADGRHVILDGQSQAPLAARPDMFRPTGLGYEVEGRANTHGATAVATPGTLRGWCDALARFGTMALPDVIEPAIRHARRGFVVTPYLAACAGEACPDLSSDPEARRLLTNDGAPLRAGQRLVMADYAQTLTQIAAEGPEALYTGELGARIIERLQAAGSVMTREDLAQVTSIEREPVRGEFRGHHIFGPPPPSAGGVHVIQMLKILSGFDLAEMGFGSAEAAHLTAEALRIAFADRAAATADPAFIDVPVARLISEDYAADRRGRIALERTQAWHPGVAPGATPAEAHTTHVTTADREGNIVSTTQTINALFGARMVIPGTGIIPNNYMALFDPVPGRANSIAPCKRVTTSMAPIIVTKEGRPRLALGVPGGLRIFGSVMQALLNLLEYRMTLQEAVEAPRLWTQGAELELEEGFPTEVGDSLRRKGWQILRLPHVGGGMCAIAFDDKAMEGAACWRADGIAIGLGGGLARAGTRFWPDSPAGR</sequence>
<comment type="catalytic activity">
    <reaction evidence="2 9">
        <text>glutathione + H2O = L-cysteinylglycine + L-glutamate</text>
        <dbReference type="Rhea" id="RHEA:28807"/>
        <dbReference type="ChEBI" id="CHEBI:15377"/>
        <dbReference type="ChEBI" id="CHEBI:29985"/>
        <dbReference type="ChEBI" id="CHEBI:57925"/>
        <dbReference type="ChEBI" id="CHEBI:61694"/>
        <dbReference type="EC" id="3.4.19.13"/>
    </reaction>
</comment>
<name>A0ABQ1VLV5_9RHOB</name>
<dbReference type="InterPro" id="IPR000101">
    <property type="entry name" value="GGT_peptidase"/>
</dbReference>
<evidence type="ECO:0000256" key="10">
    <source>
        <dbReference type="SAM" id="MobiDB-lite"/>
    </source>
</evidence>
<dbReference type="RefSeq" id="WP_188716716.1">
    <property type="nucleotide sequence ID" value="NZ_BMIV01000020.1"/>
</dbReference>
<dbReference type="InterPro" id="IPR043137">
    <property type="entry name" value="GGT_ssub_C"/>
</dbReference>
<dbReference type="PANTHER" id="PTHR43199:SF1">
    <property type="entry name" value="GLUTATHIONE HYDROLASE PROENZYME"/>
    <property type="match status" value="1"/>
</dbReference>
<dbReference type="EMBL" id="BMIV01000020">
    <property type="protein sequence ID" value="GGF78582.1"/>
    <property type="molecule type" value="Genomic_DNA"/>
</dbReference>
<feature type="region of interest" description="Disordered" evidence="10">
    <location>
        <begin position="1"/>
        <end position="27"/>
    </location>
</feature>
<evidence type="ECO:0000256" key="1">
    <source>
        <dbReference type="ARBA" id="ARBA00001049"/>
    </source>
</evidence>
<keyword evidence="7 9" id="KW-0012">Acyltransferase</keyword>
<comment type="similarity">
    <text evidence="3 9">Belongs to the gamma-glutamyltransferase family.</text>
</comment>
<comment type="catalytic activity">
    <reaction evidence="8 9">
        <text>an N-terminal (5-L-glutamyl)-[peptide] + an alpha-amino acid = 5-L-glutamyl amino acid + an N-terminal L-alpha-aminoacyl-[peptide]</text>
        <dbReference type="Rhea" id="RHEA:23904"/>
        <dbReference type="Rhea" id="RHEA-COMP:9780"/>
        <dbReference type="Rhea" id="RHEA-COMP:9795"/>
        <dbReference type="ChEBI" id="CHEBI:77644"/>
        <dbReference type="ChEBI" id="CHEBI:78597"/>
        <dbReference type="ChEBI" id="CHEBI:78599"/>
        <dbReference type="ChEBI" id="CHEBI:78608"/>
        <dbReference type="EC" id="2.3.2.2"/>
    </reaction>
</comment>
<keyword evidence="12" id="KW-1185">Reference proteome</keyword>
<dbReference type="PRINTS" id="PR01210">
    <property type="entry name" value="GGTRANSPTASE"/>
</dbReference>
<evidence type="ECO:0000256" key="6">
    <source>
        <dbReference type="ARBA" id="ARBA00023145"/>
    </source>
</evidence>
<evidence type="ECO:0000256" key="5">
    <source>
        <dbReference type="ARBA" id="ARBA00022801"/>
    </source>
</evidence>
<comment type="subunit">
    <text evidence="9">This enzyme consists of two polypeptide chains, which are synthesized in precursor form from a single polypeptide.</text>
</comment>
<evidence type="ECO:0000256" key="8">
    <source>
        <dbReference type="ARBA" id="ARBA00047417"/>
    </source>
</evidence>
<evidence type="ECO:0000256" key="2">
    <source>
        <dbReference type="ARBA" id="ARBA00001089"/>
    </source>
</evidence>
<dbReference type="EC" id="2.3.2.2" evidence="9"/>
<gene>
    <name evidence="11" type="ORF">GCM10011402_33970</name>
</gene>
<keyword evidence="9" id="KW-0317">Glutathione biosynthesis</keyword>
<protein>
    <recommendedName>
        <fullName evidence="9">Glutathione hydrolase proenzyme</fullName>
        <ecNumber evidence="9">2.3.2.2</ecNumber>
        <ecNumber evidence="9">3.4.19.13</ecNumber>
    </recommendedName>
    <component>
        <recommendedName>
            <fullName evidence="9">Glutathione hydrolase large chain</fullName>
        </recommendedName>
    </component>
    <component>
        <recommendedName>
            <fullName evidence="9">Glutathione hydrolase small chain</fullName>
        </recommendedName>
    </component>
</protein>
<comment type="caution">
    <text evidence="11">The sequence shown here is derived from an EMBL/GenBank/DDBJ whole genome shotgun (WGS) entry which is preliminary data.</text>
</comment>
<reference evidence="12" key="1">
    <citation type="journal article" date="2019" name="Int. J. Syst. Evol. Microbiol.">
        <title>The Global Catalogue of Microorganisms (GCM) 10K type strain sequencing project: providing services to taxonomists for standard genome sequencing and annotation.</title>
        <authorList>
            <consortium name="The Broad Institute Genomics Platform"/>
            <consortium name="The Broad Institute Genome Sequencing Center for Infectious Disease"/>
            <person name="Wu L."/>
            <person name="Ma J."/>
        </authorList>
    </citation>
    <scope>NUCLEOTIDE SEQUENCE [LARGE SCALE GENOMIC DNA]</scope>
    <source>
        <strain evidence="12">CGMCC 1.15419</strain>
    </source>
</reference>
<dbReference type="EC" id="3.4.19.13" evidence="9"/>
<evidence type="ECO:0000256" key="9">
    <source>
        <dbReference type="RuleBase" id="RU368036"/>
    </source>
</evidence>
<evidence type="ECO:0000256" key="4">
    <source>
        <dbReference type="ARBA" id="ARBA00022679"/>
    </source>
</evidence>
<dbReference type="InterPro" id="IPR051792">
    <property type="entry name" value="GGT_bact"/>
</dbReference>
<proteinExistence type="inferred from homology"/>
<comment type="PTM">
    <text evidence="9">Cleaved by autocatalysis into a large and a small subunit.</text>
</comment>
<dbReference type="Gene3D" id="1.10.246.130">
    <property type="match status" value="1"/>
</dbReference>
<organism evidence="11 12">
    <name type="scientific">Paracoccus acridae</name>
    <dbReference type="NCBI Taxonomy" id="1795310"/>
    <lineage>
        <taxon>Bacteria</taxon>
        <taxon>Pseudomonadati</taxon>
        <taxon>Pseudomonadota</taxon>
        <taxon>Alphaproteobacteria</taxon>
        <taxon>Rhodobacterales</taxon>
        <taxon>Paracoccaceae</taxon>
        <taxon>Paracoccus</taxon>
    </lineage>
</organism>
<dbReference type="InterPro" id="IPR029055">
    <property type="entry name" value="Ntn_hydrolases_N"/>
</dbReference>
<keyword evidence="5 9" id="KW-0378">Hydrolase</keyword>
<evidence type="ECO:0000256" key="3">
    <source>
        <dbReference type="ARBA" id="ARBA00009381"/>
    </source>
</evidence>
<dbReference type="PANTHER" id="PTHR43199">
    <property type="entry name" value="GLUTATHIONE HYDROLASE"/>
    <property type="match status" value="1"/>
</dbReference>
<evidence type="ECO:0000256" key="7">
    <source>
        <dbReference type="ARBA" id="ARBA00023315"/>
    </source>
</evidence>
<dbReference type="NCBIfam" id="TIGR00066">
    <property type="entry name" value="g_glut_trans"/>
    <property type="match status" value="1"/>
</dbReference>
<keyword evidence="6 9" id="KW-0865">Zymogen</keyword>
<dbReference type="Gene3D" id="3.60.20.40">
    <property type="match status" value="1"/>
</dbReference>
<comment type="catalytic activity">
    <reaction evidence="1 9">
        <text>an S-substituted glutathione + H2O = an S-substituted L-cysteinylglycine + L-glutamate</text>
        <dbReference type="Rhea" id="RHEA:59468"/>
        <dbReference type="ChEBI" id="CHEBI:15377"/>
        <dbReference type="ChEBI" id="CHEBI:29985"/>
        <dbReference type="ChEBI" id="CHEBI:90779"/>
        <dbReference type="ChEBI" id="CHEBI:143103"/>
        <dbReference type="EC" id="3.4.19.13"/>
    </reaction>
</comment>
<evidence type="ECO:0000313" key="11">
    <source>
        <dbReference type="EMBL" id="GGF78582.1"/>
    </source>
</evidence>
<accession>A0ABQ1VLV5</accession>
<evidence type="ECO:0000313" key="12">
    <source>
        <dbReference type="Proteomes" id="UP000640509"/>
    </source>
</evidence>
<keyword evidence="4 9" id="KW-0808">Transferase</keyword>
<feature type="compositionally biased region" description="Basic and acidic residues" evidence="10">
    <location>
        <begin position="1"/>
        <end position="25"/>
    </location>
</feature>
<dbReference type="Proteomes" id="UP000640509">
    <property type="component" value="Unassembled WGS sequence"/>
</dbReference>
<dbReference type="SUPFAM" id="SSF56235">
    <property type="entry name" value="N-terminal nucleophile aminohydrolases (Ntn hydrolases)"/>
    <property type="match status" value="1"/>
</dbReference>